<comment type="cofactor">
    <cofactor evidence="1">
        <name>FMN</name>
        <dbReference type="ChEBI" id="CHEBI:58210"/>
    </cofactor>
</comment>
<dbReference type="InterPro" id="IPR050711">
    <property type="entry name" value="ET-N_metabolism_enzyme"/>
</dbReference>
<evidence type="ECO:0000259" key="19">
    <source>
        <dbReference type="PROSITE" id="PS51278"/>
    </source>
</evidence>
<evidence type="ECO:0000256" key="3">
    <source>
        <dbReference type="ARBA" id="ARBA00009716"/>
    </source>
</evidence>
<dbReference type="InterPro" id="IPR002489">
    <property type="entry name" value="Glu_synth_asu_C"/>
</dbReference>
<comment type="caution">
    <text evidence="20">The sequence shown here is derived from an EMBL/GenBank/DDBJ whole genome shotgun (WGS) entry which is preliminary data.</text>
</comment>
<dbReference type="Pfam" id="PF01493">
    <property type="entry name" value="GXGXG"/>
    <property type="match status" value="1"/>
</dbReference>
<dbReference type="GO" id="GO:0046872">
    <property type="term" value="F:metal ion binding"/>
    <property type="evidence" value="ECO:0007669"/>
    <property type="project" value="UniProtKB-KW"/>
</dbReference>
<keyword evidence="12" id="KW-0411">Iron-sulfur</keyword>
<reference evidence="20 21" key="1">
    <citation type="submission" date="2019-03" db="EMBL/GenBank/DDBJ databases">
        <title>Freshwater and sediment microbial communities from various areas in North America, analyzing microbe dynamics in response to fracking.</title>
        <authorList>
            <person name="Lamendella R."/>
        </authorList>
    </citation>
    <scope>NUCLEOTIDE SEQUENCE [LARGE SCALE GENOMIC DNA]</scope>
    <source>
        <strain evidence="20 21">18_TX</strain>
    </source>
</reference>
<dbReference type="CDD" id="cd00713">
    <property type="entry name" value="GltS"/>
    <property type="match status" value="1"/>
</dbReference>
<dbReference type="RefSeq" id="WP_133540148.1">
    <property type="nucleotide sequence ID" value="NZ_SNXI01000013.1"/>
</dbReference>
<keyword evidence="21" id="KW-1185">Reference proteome</keyword>
<comment type="cofactor">
    <cofactor evidence="2">
        <name>[3Fe-4S] cluster</name>
        <dbReference type="ChEBI" id="CHEBI:21137"/>
    </cofactor>
</comment>
<keyword evidence="7" id="KW-0288">FMN</keyword>
<dbReference type="GO" id="GO:0004355">
    <property type="term" value="F:glutamate synthase (NADPH) activity"/>
    <property type="evidence" value="ECO:0007669"/>
    <property type="project" value="UniProtKB-EC"/>
</dbReference>
<proteinExistence type="inferred from homology"/>
<dbReference type="PANTHER" id="PTHR11938">
    <property type="entry name" value="FAD NADPH DEHYDROGENASE/OXIDOREDUCTASE"/>
    <property type="match status" value="1"/>
</dbReference>
<dbReference type="Pfam" id="PF04898">
    <property type="entry name" value="Glu_syn_central"/>
    <property type="match status" value="1"/>
</dbReference>
<accession>A0A4R6P0S3</accession>
<dbReference type="InterPro" id="IPR013785">
    <property type="entry name" value="Aldolase_TIM"/>
</dbReference>
<evidence type="ECO:0000313" key="21">
    <source>
        <dbReference type="Proteomes" id="UP000295531"/>
    </source>
</evidence>
<dbReference type="Gene3D" id="3.60.20.10">
    <property type="entry name" value="Glutamine Phosphoribosylpyrophosphate, subunit 1, domain 1"/>
    <property type="match status" value="1"/>
</dbReference>
<evidence type="ECO:0000256" key="12">
    <source>
        <dbReference type="ARBA" id="ARBA00023014"/>
    </source>
</evidence>
<dbReference type="OrthoDB" id="9758182at2"/>
<dbReference type="EMBL" id="SNXI01000013">
    <property type="protein sequence ID" value="TDP31254.1"/>
    <property type="molecule type" value="Genomic_DNA"/>
</dbReference>
<evidence type="ECO:0000256" key="4">
    <source>
        <dbReference type="ARBA" id="ARBA00012079"/>
    </source>
</evidence>
<keyword evidence="9" id="KW-0315">Glutamine amidotransferase</keyword>
<dbReference type="NCBIfam" id="NF008730">
    <property type="entry name" value="PRK11750.1"/>
    <property type="match status" value="1"/>
</dbReference>
<dbReference type="InterPro" id="IPR017932">
    <property type="entry name" value="GATase_2_dom"/>
</dbReference>
<dbReference type="InterPro" id="IPR029055">
    <property type="entry name" value="Ntn_hydrolases_N"/>
</dbReference>
<evidence type="ECO:0000256" key="13">
    <source>
        <dbReference type="ARBA" id="ARBA00023164"/>
    </source>
</evidence>
<dbReference type="Proteomes" id="UP000295531">
    <property type="component" value="Unassembled WGS sequence"/>
</dbReference>
<dbReference type="GO" id="GO:0019676">
    <property type="term" value="P:ammonia assimilation cycle"/>
    <property type="evidence" value="ECO:0007669"/>
    <property type="project" value="TreeGrafter"/>
</dbReference>
<evidence type="ECO:0000256" key="1">
    <source>
        <dbReference type="ARBA" id="ARBA00001917"/>
    </source>
</evidence>
<dbReference type="SUPFAM" id="SSF51395">
    <property type="entry name" value="FMN-linked oxidoreductases"/>
    <property type="match status" value="1"/>
</dbReference>
<dbReference type="CDD" id="cd02808">
    <property type="entry name" value="GltS_FMN"/>
    <property type="match status" value="1"/>
</dbReference>
<evidence type="ECO:0000256" key="2">
    <source>
        <dbReference type="ARBA" id="ARBA00001927"/>
    </source>
</evidence>
<keyword evidence="5" id="KW-0028">Amino-acid biosynthesis</keyword>
<dbReference type="Pfam" id="PF01645">
    <property type="entry name" value="Glu_synthase"/>
    <property type="match status" value="1"/>
</dbReference>
<dbReference type="Pfam" id="PF00310">
    <property type="entry name" value="GATase_2"/>
    <property type="match status" value="1"/>
</dbReference>
<dbReference type="Gene3D" id="2.160.20.60">
    <property type="entry name" value="Glutamate synthase, alpha subunit, C-terminal domain"/>
    <property type="match status" value="1"/>
</dbReference>
<comment type="pathway">
    <text evidence="15">Amino-acid biosynthesis; L-glutamate biosynthesis via GLT pathway; L-glutamate from 2-oxoglutarate and L-glutamine (NADP(+) route): step 1/1.</text>
</comment>
<evidence type="ECO:0000256" key="11">
    <source>
        <dbReference type="ARBA" id="ARBA00023004"/>
    </source>
</evidence>
<dbReference type="FunFam" id="3.60.20.10:FF:000001">
    <property type="entry name" value="Glutamate synthase, large subunit"/>
    <property type="match status" value="1"/>
</dbReference>
<evidence type="ECO:0000256" key="8">
    <source>
        <dbReference type="ARBA" id="ARBA00022723"/>
    </source>
</evidence>
<keyword evidence="6" id="KW-0285">Flavoprotein</keyword>
<feature type="domain" description="Glutamine amidotransferase type-2" evidence="19">
    <location>
        <begin position="13"/>
        <end position="403"/>
    </location>
</feature>
<dbReference type="PROSITE" id="PS51278">
    <property type="entry name" value="GATASE_TYPE_2"/>
    <property type="match status" value="1"/>
</dbReference>
<dbReference type="Gene3D" id="3.20.20.70">
    <property type="entry name" value="Aldolase class I"/>
    <property type="match status" value="2"/>
</dbReference>
<dbReference type="InterPro" id="IPR002932">
    <property type="entry name" value="Glu_synthdom"/>
</dbReference>
<keyword evidence="10" id="KW-0560">Oxidoreductase</keyword>
<dbReference type="PANTHER" id="PTHR11938:SF148">
    <property type="entry name" value="GLUTAMATE SYNTHASE [NADPH] LARGE CHAIN"/>
    <property type="match status" value="1"/>
</dbReference>
<name>A0A4R6P0S3_9GAMM</name>
<evidence type="ECO:0000256" key="16">
    <source>
        <dbReference type="ARBA" id="ARBA00048151"/>
    </source>
</evidence>
<evidence type="ECO:0000256" key="5">
    <source>
        <dbReference type="ARBA" id="ARBA00022605"/>
    </source>
</evidence>
<evidence type="ECO:0000313" key="20">
    <source>
        <dbReference type="EMBL" id="TDP31254.1"/>
    </source>
</evidence>
<dbReference type="SUPFAM" id="SSF56235">
    <property type="entry name" value="N-terminal nucleophile aminohydrolases (Ntn hydrolases)"/>
    <property type="match status" value="1"/>
</dbReference>
<keyword evidence="8" id="KW-0479">Metal-binding</keyword>
<dbReference type="SUPFAM" id="SSF69336">
    <property type="entry name" value="Alpha subunit of glutamate synthase, C-terminal domain"/>
    <property type="match status" value="1"/>
</dbReference>
<dbReference type="FunFam" id="3.20.20.70:FF:000061">
    <property type="entry name" value="Glutamate synthase large subunit"/>
    <property type="match status" value="1"/>
</dbReference>
<dbReference type="CDD" id="cd00982">
    <property type="entry name" value="gltB_C"/>
    <property type="match status" value="1"/>
</dbReference>
<evidence type="ECO:0000256" key="15">
    <source>
        <dbReference type="ARBA" id="ARBA00037898"/>
    </source>
</evidence>
<dbReference type="GO" id="GO:0006537">
    <property type="term" value="P:glutamate biosynthetic process"/>
    <property type="evidence" value="ECO:0007669"/>
    <property type="project" value="UniProtKB-KW"/>
</dbReference>
<comment type="similarity">
    <text evidence="3">Belongs to the glutamate synthase family.</text>
</comment>
<comment type="catalytic activity">
    <reaction evidence="16">
        <text>2 L-glutamate + NADP(+) = L-glutamine + 2-oxoglutarate + NADPH + H(+)</text>
        <dbReference type="Rhea" id="RHEA:15501"/>
        <dbReference type="ChEBI" id="CHEBI:15378"/>
        <dbReference type="ChEBI" id="CHEBI:16810"/>
        <dbReference type="ChEBI" id="CHEBI:29985"/>
        <dbReference type="ChEBI" id="CHEBI:57783"/>
        <dbReference type="ChEBI" id="CHEBI:58349"/>
        <dbReference type="ChEBI" id="CHEBI:58359"/>
        <dbReference type="EC" id="1.4.1.13"/>
    </reaction>
</comment>
<evidence type="ECO:0000256" key="10">
    <source>
        <dbReference type="ARBA" id="ARBA00023002"/>
    </source>
</evidence>
<evidence type="ECO:0000256" key="18">
    <source>
        <dbReference type="ARBA" id="ARBA00079921"/>
    </source>
</evidence>
<keyword evidence="13" id="KW-0314">Glutamate biosynthesis</keyword>
<keyword evidence="11" id="KW-0408">Iron</keyword>
<dbReference type="GO" id="GO:0051538">
    <property type="term" value="F:3 iron, 4 sulfur cluster binding"/>
    <property type="evidence" value="ECO:0007669"/>
    <property type="project" value="UniProtKB-KW"/>
</dbReference>
<evidence type="ECO:0000256" key="6">
    <source>
        <dbReference type="ARBA" id="ARBA00022630"/>
    </source>
</evidence>
<evidence type="ECO:0000256" key="7">
    <source>
        <dbReference type="ARBA" id="ARBA00022643"/>
    </source>
</evidence>
<dbReference type="InterPro" id="IPR006982">
    <property type="entry name" value="Glu_synth_centr_N"/>
</dbReference>
<sequence>MSLYQHDDVRDNCGFGLIADINGEARHDLITTAVQGLDRMQHRGGIGADGKTGDGCGLLLQIPEQFFRDYAKQQGWGLSKKFAVGSIFFSNNSDQREAARAVIEQELKKETLEITGWRKVPTDNSVLGEGAKQSEPTIEQVIISAPPGWRKKDIERRLYMARRRIEKQISDPNQLYIASLSSLLLVYKGLMMAGDLQNYYPDLADESLKTTICVFHQRFSTNTQPRWHLAQPFRFLAHNGEINTIRANRQWAKARAYKLQTPLIPDLQDAAPIVGMSGSDSASLDNMLELLLAGGMDLFRAMRLLIPPAWQGDSTMSEEMRAFYQFNALHMEPWDGPAGVVMSNGRHVACSLDRNGLRPARYVLTNQGILTIASEVGIWDYDERDVKEKGRLGPGQMMAVDTYTGRIWYNQEIEDELKDRHPYRQWLDQHRRTLLPFEQCSADKIGQRLYDDKMMKVLHKANLYTEEELLQVVAVLAKDGQEAVGSMGDDTPTAILSQQPRLLYDFFRQQFAQVTNPAIDPIRERHVMSLATIIGREHNVFSEASGDADRVAFESPILMYTDLKQLREMDPTHYKHKTLSLAFDAENDDLQSALIRLTESAYTAVKEEQTVILILSDRGLEQGQLMIPAPMAVGAVQQTLVDNDLRCDSNIIIETASARDPHHMAVLLGLGATAVYPYLAYETVEQLVQQSRLQADLKLALTNYRKGLNKGLLKILSKMGISTIAGYRGASLFEVVGLDETIRKQCFVNAPARIGGATFNDIQQDLLRVFKSAWLHRKPLSQGGLLKYVHGGEYHAYNPDVVMSLQKAVASASQQDYDTYAKLVNERPVTHLRDLLAIDNSKATAIDINQVEPKEQLFQRFDTAAMSIGALSAEAHEALAIAMNKIGGHSNSGEGGEDPKRFNSLKNSRIKQVASGRFGVTPHYLINADVIQIKVAQGAKPGEGGQLPGEKVTAEIAQLRFAVPGTTLISPPPHHDIYSIEDLAQLIFDLKQVNPKALVSVKLVSTPGIGTIATGVAKAYADLITVSGYDGGTGASPLTSVKYAGSPWELGLAEVHQALVSNNLRHKIRLQVDGGLKTGVDIVKAAILGAESFGFGTAPMVALGCKYLRICHLNNCATGVATQDETLRKEFFRGLPERVITLFEFVAEEVRQILAQLGLENLTDAIGRTDLLKRLPGDTPRQQALDLAPLLDAAGTPSEQTLYCSEPNEPYDKGALNQRLLKLTEDAVKQRRGGHWALPIRNDDRSVGAMVSGVIASHHGNQGMAAAPIQIDFNGTAGQSFGAFNAGGLKLRLTGDANDYVGKGMAGGQIVIKPPAGVSYASENSAIMGNTCLYGATGGKLYAAGCAGQRFAVRNSGAAAVVEGIGDNGCEYMTGGIVVVLGSCGINFGAGMTGGFAYLRDTDGDLHRRLNHELVEAVSVDTPIIKEHLRGLIHEHHEATGSRYSQQLLQDFEDVVGDFYIVKPKSADIKELLGHRARSTAELRVEVM</sequence>
<evidence type="ECO:0000256" key="9">
    <source>
        <dbReference type="ARBA" id="ARBA00022962"/>
    </source>
</evidence>
<dbReference type="InterPro" id="IPR036485">
    <property type="entry name" value="Glu_synth_asu_C_sf"/>
</dbReference>
<keyword evidence="14" id="KW-0003">3Fe-4S</keyword>
<evidence type="ECO:0000256" key="17">
    <source>
        <dbReference type="ARBA" id="ARBA00072108"/>
    </source>
</evidence>
<organism evidence="20 21">
    <name type="scientific">Idiomarina aquatica</name>
    <dbReference type="NCBI Taxonomy" id="1327752"/>
    <lineage>
        <taxon>Bacteria</taxon>
        <taxon>Pseudomonadati</taxon>
        <taxon>Pseudomonadota</taxon>
        <taxon>Gammaproteobacteria</taxon>
        <taxon>Alteromonadales</taxon>
        <taxon>Idiomarinaceae</taxon>
        <taxon>Idiomarina</taxon>
    </lineage>
</organism>
<evidence type="ECO:0000256" key="14">
    <source>
        <dbReference type="ARBA" id="ARBA00023291"/>
    </source>
</evidence>
<protein>
    <recommendedName>
        <fullName evidence="17">Glutamate synthase [NADPH] large chain</fullName>
        <ecNumber evidence="4">1.4.1.13</ecNumber>
    </recommendedName>
    <alternativeName>
        <fullName evidence="18">Glutamate synthase subunit alpha</fullName>
    </alternativeName>
</protein>
<dbReference type="EC" id="1.4.1.13" evidence="4"/>
<gene>
    <name evidence="20" type="ORF">DEU29_11323</name>
</gene>